<gene>
    <name evidence="2" type="ORF">E2C01_017858</name>
</gene>
<evidence type="ECO:0000313" key="2">
    <source>
        <dbReference type="EMBL" id="MPC24764.1"/>
    </source>
</evidence>
<protein>
    <submittedName>
        <fullName evidence="2">Uncharacterized protein</fullName>
    </submittedName>
</protein>
<feature type="region of interest" description="Disordered" evidence="1">
    <location>
        <begin position="1"/>
        <end position="35"/>
    </location>
</feature>
<dbReference type="AlphaFoldDB" id="A0A5B7DUY4"/>
<evidence type="ECO:0000313" key="3">
    <source>
        <dbReference type="Proteomes" id="UP000324222"/>
    </source>
</evidence>
<accession>A0A5B7DUY4</accession>
<name>A0A5B7DUY4_PORTR</name>
<evidence type="ECO:0000256" key="1">
    <source>
        <dbReference type="SAM" id="MobiDB-lite"/>
    </source>
</evidence>
<dbReference type="Proteomes" id="UP000324222">
    <property type="component" value="Unassembled WGS sequence"/>
</dbReference>
<sequence length="95" mass="10393">MSLTCQHPAAVTSGREGRNPQATHTTQPIPRPTVTVTPPHAAAVQFAVVRFSADRQCAPFSRHIQIRLLLIVSSFLSFTAQQAQDVLALVHLIRL</sequence>
<comment type="caution">
    <text evidence="2">The sequence shown here is derived from an EMBL/GenBank/DDBJ whole genome shotgun (WGS) entry which is preliminary data.</text>
</comment>
<reference evidence="2 3" key="1">
    <citation type="submission" date="2019-05" db="EMBL/GenBank/DDBJ databases">
        <title>Another draft genome of Portunus trituberculatus and its Hox gene families provides insights of decapod evolution.</title>
        <authorList>
            <person name="Jeong J.-H."/>
            <person name="Song I."/>
            <person name="Kim S."/>
            <person name="Choi T."/>
            <person name="Kim D."/>
            <person name="Ryu S."/>
            <person name="Kim W."/>
        </authorList>
    </citation>
    <scope>NUCLEOTIDE SEQUENCE [LARGE SCALE GENOMIC DNA]</scope>
    <source>
        <tissue evidence="2">Muscle</tissue>
    </source>
</reference>
<proteinExistence type="predicted"/>
<dbReference type="EMBL" id="VSRR010001370">
    <property type="protein sequence ID" value="MPC24764.1"/>
    <property type="molecule type" value="Genomic_DNA"/>
</dbReference>
<feature type="compositionally biased region" description="Low complexity" evidence="1">
    <location>
        <begin position="25"/>
        <end position="35"/>
    </location>
</feature>
<organism evidence="2 3">
    <name type="scientific">Portunus trituberculatus</name>
    <name type="common">Swimming crab</name>
    <name type="synonym">Neptunus trituberculatus</name>
    <dbReference type="NCBI Taxonomy" id="210409"/>
    <lineage>
        <taxon>Eukaryota</taxon>
        <taxon>Metazoa</taxon>
        <taxon>Ecdysozoa</taxon>
        <taxon>Arthropoda</taxon>
        <taxon>Crustacea</taxon>
        <taxon>Multicrustacea</taxon>
        <taxon>Malacostraca</taxon>
        <taxon>Eumalacostraca</taxon>
        <taxon>Eucarida</taxon>
        <taxon>Decapoda</taxon>
        <taxon>Pleocyemata</taxon>
        <taxon>Brachyura</taxon>
        <taxon>Eubrachyura</taxon>
        <taxon>Portunoidea</taxon>
        <taxon>Portunidae</taxon>
        <taxon>Portuninae</taxon>
        <taxon>Portunus</taxon>
    </lineage>
</organism>
<keyword evidence="3" id="KW-1185">Reference proteome</keyword>